<sequence>MKRGWEGIVLHVVEEARRPEALAKAEPQKVLKEPTLCGLTSWKKSFSDLLKQGEKRKEGIKGLDLLEGASGRSRCAPTGWRRPLSRLKKPRSHQSGASFFPRGGKI</sequence>
<evidence type="ECO:0000313" key="3">
    <source>
        <dbReference type="Proteomes" id="UP000386466"/>
    </source>
</evidence>
<accession>A0A485PAN8</accession>
<keyword evidence="3" id="KW-1185">Reference proteome</keyword>
<reference evidence="2" key="1">
    <citation type="submission" date="2019-01" db="EMBL/GenBank/DDBJ databases">
        <authorList>
            <person name="Alioto T."/>
            <person name="Alioto T."/>
        </authorList>
    </citation>
    <scope>NUCLEOTIDE SEQUENCE [LARGE SCALE GENOMIC DNA]</scope>
</reference>
<evidence type="ECO:0000313" key="2">
    <source>
        <dbReference type="EMBL" id="VFV43661.1"/>
    </source>
</evidence>
<feature type="compositionally biased region" description="Basic residues" evidence="1">
    <location>
        <begin position="83"/>
        <end position="92"/>
    </location>
</feature>
<proteinExistence type="predicted"/>
<name>A0A485PAN8_LYNPA</name>
<dbReference type="EMBL" id="CAAGRJ010034237">
    <property type="protein sequence ID" value="VFV43661.1"/>
    <property type="molecule type" value="Genomic_DNA"/>
</dbReference>
<protein>
    <submittedName>
        <fullName evidence="2">Transforming acidic</fullName>
    </submittedName>
</protein>
<dbReference type="AlphaFoldDB" id="A0A485PAN8"/>
<gene>
    <name evidence="2" type="ORF">LYPA_23C002562</name>
</gene>
<evidence type="ECO:0000256" key="1">
    <source>
        <dbReference type="SAM" id="MobiDB-lite"/>
    </source>
</evidence>
<organism evidence="2 3">
    <name type="scientific">Lynx pardinus</name>
    <name type="common">Iberian lynx</name>
    <name type="synonym">Felis pardina</name>
    <dbReference type="NCBI Taxonomy" id="191816"/>
    <lineage>
        <taxon>Eukaryota</taxon>
        <taxon>Metazoa</taxon>
        <taxon>Chordata</taxon>
        <taxon>Craniata</taxon>
        <taxon>Vertebrata</taxon>
        <taxon>Euteleostomi</taxon>
        <taxon>Mammalia</taxon>
        <taxon>Eutheria</taxon>
        <taxon>Laurasiatheria</taxon>
        <taxon>Carnivora</taxon>
        <taxon>Feliformia</taxon>
        <taxon>Felidae</taxon>
        <taxon>Felinae</taxon>
        <taxon>Lynx</taxon>
    </lineage>
</organism>
<dbReference type="Proteomes" id="UP000386466">
    <property type="component" value="Unassembled WGS sequence"/>
</dbReference>
<feature type="region of interest" description="Disordered" evidence="1">
    <location>
        <begin position="77"/>
        <end position="106"/>
    </location>
</feature>